<evidence type="ECO:0000313" key="6">
    <source>
        <dbReference type="Proteomes" id="UP001620597"/>
    </source>
</evidence>
<sequence>MTIGFIGMGLMGVPMVMRLLDAGYPVRVWNRTPDKIAAVAAAGAQRAASVAELTQQCDVVMVCVTNTEAVHDIVFGPEGIATVGHEGQVLVDFSSIEPQSTRRMASELLTRCGMSWVDAPVSGGVIGAEQGTLAIMTGGDLSVIDRLRPVFAALSQRVTHMGPTGAGQVSKVCNQMLVSCNVLVMAEVLALAERAGVDALALPQALRGGFADSTPLQLTGPKMAARDFEDIKWRVNTLLKDMNMANGLAQSLGSAIPMAGLGVELLRQHAGRGFGEQDPATLIHLYMEMLSGEGER</sequence>
<dbReference type="EMBL" id="JBBKTX010000034">
    <property type="protein sequence ID" value="MFK4754560.1"/>
    <property type="molecule type" value="Genomic_DNA"/>
</dbReference>
<dbReference type="Proteomes" id="UP001620597">
    <property type="component" value="Unassembled WGS sequence"/>
</dbReference>
<dbReference type="Gene3D" id="3.40.50.720">
    <property type="entry name" value="NAD(P)-binding Rossmann-like Domain"/>
    <property type="match status" value="1"/>
</dbReference>
<dbReference type="GO" id="GO:0016491">
    <property type="term" value="F:oxidoreductase activity"/>
    <property type="evidence" value="ECO:0007669"/>
    <property type="project" value="UniProtKB-KW"/>
</dbReference>
<dbReference type="RefSeq" id="WP_416207402.1">
    <property type="nucleotide sequence ID" value="NZ_JBBKTX010000034.1"/>
</dbReference>
<dbReference type="Pfam" id="PF14833">
    <property type="entry name" value="NAD_binding_11"/>
    <property type="match status" value="1"/>
</dbReference>
<dbReference type="InterPro" id="IPR015815">
    <property type="entry name" value="HIBADH-related"/>
</dbReference>
<proteinExistence type="predicted"/>
<comment type="caution">
    <text evidence="5">The sequence shown here is derived from an EMBL/GenBank/DDBJ whole genome shotgun (WGS) entry which is preliminary data.</text>
</comment>
<dbReference type="InterPro" id="IPR029154">
    <property type="entry name" value="HIBADH-like_NADP-bd"/>
</dbReference>
<protein>
    <submittedName>
        <fullName evidence="5">NAD(P)-dependent oxidoreductase</fullName>
        <ecNumber evidence="5">1.1.-.-</ecNumber>
    </submittedName>
</protein>
<evidence type="ECO:0000256" key="2">
    <source>
        <dbReference type="ARBA" id="ARBA00023027"/>
    </source>
</evidence>
<dbReference type="EC" id="1.1.-.-" evidence="5"/>
<dbReference type="InterPro" id="IPR008927">
    <property type="entry name" value="6-PGluconate_DH-like_C_sf"/>
</dbReference>
<dbReference type="InterPro" id="IPR036291">
    <property type="entry name" value="NAD(P)-bd_dom_sf"/>
</dbReference>
<name>A0ABW8NNK1_9GAMM</name>
<keyword evidence="2" id="KW-0520">NAD</keyword>
<dbReference type="SUPFAM" id="SSF48179">
    <property type="entry name" value="6-phosphogluconate dehydrogenase C-terminal domain-like"/>
    <property type="match status" value="1"/>
</dbReference>
<evidence type="ECO:0000313" key="5">
    <source>
        <dbReference type="EMBL" id="MFK4754560.1"/>
    </source>
</evidence>
<dbReference type="SUPFAM" id="SSF51735">
    <property type="entry name" value="NAD(P)-binding Rossmann-fold domains"/>
    <property type="match status" value="1"/>
</dbReference>
<dbReference type="PANTHER" id="PTHR43060">
    <property type="entry name" value="3-HYDROXYISOBUTYRATE DEHYDROGENASE-LIKE 1, MITOCHONDRIAL-RELATED"/>
    <property type="match status" value="1"/>
</dbReference>
<dbReference type="Pfam" id="PF03446">
    <property type="entry name" value="NAD_binding_2"/>
    <property type="match status" value="1"/>
</dbReference>
<organism evidence="5 6">
    <name type="scientific">Oceanobacter antarcticus</name>
    <dbReference type="NCBI Taxonomy" id="3133425"/>
    <lineage>
        <taxon>Bacteria</taxon>
        <taxon>Pseudomonadati</taxon>
        <taxon>Pseudomonadota</taxon>
        <taxon>Gammaproteobacteria</taxon>
        <taxon>Oceanospirillales</taxon>
        <taxon>Oceanospirillaceae</taxon>
        <taxon>Oceanobacter</taxon>
    </lineage>
</organism>
<keyword evidence="6" id="KW-1185">Reference proteome</keyword>
<accession>A0ABW8NNK1</accession>
<reference evidence="5 6" key="1">
    <citation type="submission" date="2024-03" db="EMBL/GenBank/DDBJ databases">
        <title>High-quality draft genome sequence of Oceanobacter sp. wDCs-4.</title>
        <authorList>
            <person name="Dong C."/>
        </authorList>
    </citation>
    <scope>NUCLEOTIDE SEQUENCE [LARGE SCALE GENOMIC DNA]</scope>
    <source>
        <strain evidence="6">wDCs-4</strain>
    </source>
</reference>
<dbReference type="PIRSF" id="PIRSF000103">
    <property type="entry name" value="HIBADH"/>
    <property type="match status" value="1"/>
</dbReference>
<keyword evidence="1 5" id="KW-0560">Oxidoreductase</keyword>
<evidence type="ECO:0000259" key="3">
    <source>
        <dbReference type="Pfam" id="PF03446"/>
    </source>
</evidence>
<feature type="domain" description="6-phosphogluconate dehydrogenase NADP-binding" evidence="3">
    <location>
        <begin position="2"/>
        <end position="162"/>
    </location>
</feature>
<dbReference type="InterPro" id="IPR013328">
    <property type="entry name" value="6PGD_dom2"/>
</dbReference>
<dbReference type="Gene3D" id="1.10.1040.10">
    <property type="entry name" value="N-(1-d-carboxylethyl)-l-norvaline Dehydrogenase, domain 2"/>
    <property type="match status" value="1"/>
</dbReference>
<dbReference type="PANTHER" id="PTHR43060:SF15">
    <property type="entry name" value="3-HYDROXYISOBUTYRATE DEHYDROGENASE-LIKE 1, MITOCHONDRIAL-RELATED"/>
    <property type="match status" value="1"/>
</dbReference>
<gene>
    <name evidence="5" type="ORF">WG929_19320</name>
</gene>
<evidence type="ECO:0000256" key="1">
    <source>
        <dbReference type="ARBA" id="ARBA00023002"/>
    </source>
</evidence>
<dbReference type="InterPro" id="IPR006115">
    <property type="entry name" value="6PGDH_NADP-bd"/>
</dbReference>
<evidence type="ECO:0000259" key="4">
    <source>
        <dbReference type="Pfam" id="PF14833"/>
    </source>
</evidence>
<feature type="domain" description="3-hydroxyisobutyrate dehydrogenase-like NAD-binding" evidence="4">
    <location>
        <begin position="165"/>
        <end position="286"/>
    </location>
</feature>